<proteinExistence type="predicted"/>
<gene>
    <name evidence="2" type="ORF">RIF29_25764</name>
</gene>
<evidence type="ECO:0000256" key="1">
    <source>
        <dbReference type="SAM" id="MobiDB-lite"/>
    </source>
</evidence>
<keyword evidence="3" id="KW-1185">Reference proteome</keyword>
<feature type="region of interest" description="Disordered" evidence="1">
    <location>
        <begin position="56"/>
        <end position="80"/>
    </location>
</feature>
<organism evidence="2 3">
    <name type="scientific">Crotalaria pallida</name>
    <name type="common">Smooth rattlebox</name>
    <name type="synonym">Crotalaria striata</name>
    <dbReference type="NCBI Taxonomy" id="3830"/>
    <lineage>
        <taxon>Eukaryota</taxon>
        <taxon>Viridiplantae</taxon>
        <taxon>Streptophyta</taxon>
        <taxon>Embryophyta</taxon>
        <taxon>Tracheophyta</taxon>
        <taxon>Spermatophyta</taxon>
        <taxon>Magnoliopsida</taxon>
        <taxon>eudicotyledons</taxon>
        <taxon>Gunneridae</taxon>
        <taxon>Pentapetalae</taxon>
        <taxon>rosids</taxon>
        <taxon>fabids</taxon>
        <taxon>Fabales</taxon>
        <taxon>Fabaceae</taxon>
        <taxon>Papilionoideae</taxon>
        <taxon>50 kb inversion clade</taxon>
        <taxon>genistoids sensu lato</taxon>
        <taxon>core genistoids</taxon>
        <taxon>Crotalarieae</taxon>
        <taxon>Crotalaria</taxon>
    </lineage>
</organism>
<comment type="caution">
    <text evidence="2">The sequence shown here is derived from an EMBL/GenBank/DDBJ whole genome shotgun (WGS) entry which is preliminary data.</text>
</comment>
<sequence>MFLCFYTPFTLFTSVTHAPTTTEFSPSFHSIPNDIYKRQIKTLSPLSSLLSALSFHGGPKRQQTHHQNKTKKKKKDQSPIAKKQLGFTEFIVLGIIKCHCRSTA</sequence>
<evidence type="ECO:0000313" key="3">
    <source>
        <dbReference type="Proteomes" id="UP001372338"/>
    </source>
</evidence>
<reference evidence="2 3" key="1">
    <citation type="submission" date="2024-01" db="EMBL/GenBank/DDBJ databases">
        <title>The genomes of 5 underutilized Papilionoideae crops provide insights into root nodulation and disease resistanc.</title>
        <authorList>
            <person name="Yuan L."/>
        </authorList>
    </citation>
    <scope>NUCLEOTIDE SEQUENCE [LARGE SCALE GENOMIC DNA]</scope>
    <source>
        <strain evidence="2">ZHUSHIDOU_FW_LH</strain>
        <tissue evidence="2">Leaf</tissue>
    </source>
</reference>
<evidence type="ECO:0000313" key="2">
    <source>
        <dbReference type="EMBL" id="KAK7260042.1"/>
    </source>
</evidence>
<dbReference type="EMBL" id="JAYWIO010000005">
    <property type="protein sequence ID" value="KAK7260042.1"/>
    <property type="molecule type" value="Genomic_DNA"/>
</dbReference>
<accession>A0AAN9EM00</accession>
<dbReference type="Proteomes" id="UP001372338">
    <property type="component" value="Unassembled WGS sequence"/>
</dbReference>
<protein>
    <submittedName>
        <fullName evidence="2">Uncharacterized protein</fullName>
    </submittedName>
</protein>
<dbReference type="AlphaFoldDB" id="A0AAN9EM00"/>
<feature type="compositionally biased region" description="Basic residues" evidence="1">
    <location>
        <begin position="58"/>
        <end position="75"/>
    </location>
</feature>
<name>A0AAN9EM00_CROPI</name>